<feature type="compositionally biased region" description="Acidic residues" evidence="1">
    <location>
        <begin position="101"/>
        <end position="110"/>
    </location>
</feature>
<protein>
    <submittedName>
        <fullName evidence="2">Uncharacterized protein</fullName>
    </submittedName>
</protein>
<dbReference type="AlphaFoldDB" id="A0AAW8D5N8"/>
<evidence type="ECO:0000313" key="2">
    <source>
        <dbReference type="EMBL" id="MDP9903188.1"/>
    </source>
</evidence>
<reference evidence="2 4" key="1">
    <citation type="submission" date="2023-07" db="EMBL/GenBank/DDBJ databases">
        <title>Sorghum-associated microbial communities from plants grown in Nebraska, USA.</title>
        <authorList>
            <person name="Schachtman D."/>
        </authorList>
    </citation>
    <scope>NUCLEOTIDE SEQUENCE</scope>
    <source>
        <strain evidence="2">DS1006</strain>
        <strain evidence="3 4">DS1016</strain>
    </source>
</reference>
<comment type="caution">
    <text evidence="2">The sequence shown here is derived from an EMBL/GenBank/DDBJ whole genome shotgun (WGS) entry which is preliminary data.</text>
</comment>
<feature type="compositionally biased region" description="Polar residues" evidence="1">
    <location>
        <begin position="1"/>
        <end position="15"/>
    </location>
</feature>
<evidence type="ECO:0000313" key="4">
    <source>
        <dbReference type="Proteomes" id="UP001230951"/>
    </source>
</evidence>
<dbReference type="Proteomes" id="UP001242995">
    <property type="component" value="Unassembled WGS sequence"/>
</dbReference>
<organism evidence="2 5">
    <name type="scientific">Arthrobacter bambusae</name>
    <dbReference type="NCBI Taxonomy" id="1338426"/>
    <lineage>
        <taxon>Bacteria</taxon>
        <taxon>Bacillati</taxon>
        <taxon>Actinomycetota</taxon>
        <taxon>Actinomycetes</taxon>
        <taxon>Micrococcales</taxon>
        <taxon>Micrococcaceae</taxon>
        <taxon>Arthrobacter</taxon>
    </lineage>
</organism>
<sequence>MTTNSKQAPSEQRLNQMFGFVTPEDRQRWQGSSSGAGLLGPDGKPKAIFGPKLAELGTKLSEQLASEQRQAARFGESQQRENRRPRDRTRTTTITEHIHEEEADGYEYGD</sequence>
<accession>A0AAW8D5N8</accession>
<dbReference type="EMBL" id="JAUSRG010000001">
    <property type="protein sequence ID" value="MDP9903188.1"/>
    <property type="molecule type" value="Genomic_DNA"/>
</dbReference>
<evidence type="ECO:0000313" key="3">
    <source>
        <dbReference type="EMBL" id="MDQ0180159.1"/>
    </source>
</evidence>
<evidence type="ECO:0000313" key="5">
    <source>
        <dbReference type="Proteomes" id="UP001242995"/>
    </source>
</evidence>
<name>A0AAW8D5N8_9MICC</name>
<keyword evidence="4" id="KW-1185">Reference proteome</keyword>
<feature type="region of interest" description="Disordered" evidence="1">
    <location>
        <begin position="63"/>
        <end position="110"/>
    </location>
</feature>
<dbReference type="RefSeq" id="WP_306958809.1">
    <property type="nucleotide sequence ID" value="NZ_JAUSRG010000001.1"/>
</dbReference>
<feature type="compositionally biased region" description="Basic and acidic residues" evidence="1">
    <location>
        <begin position="78"/>
        <end position="100"/>
    </location>
</feature>
<gene>
    <name evidence="2" type="ORF">J2S90_000128</name>
    <name evidence="3" type="ORF">J2S93_001575</name>
</gene>
<evidence type="ECO:0000256" key="1">
    <source>
        <dbReference type="SAM" id="MobiDB-lite"/>
    </source>
</evidence>
<feature type="region of interest" description="Disordered" evidence="1">
    <location>
        <begin position="1"/>
        <end position="49"/>
    </location>
</feature>
<dbReference type="EMBL" id="JAUSTF010000002">
    <property type="protein sequence ID" value="MDQ0180159.1"/>
    <property type="molecule type" value="Genomic_DNA"/>
</dbReference>
<dbReference type="Proteomes" id="UP001230951">
    <property type="component" value="Unassembled WGS sequence"/>
</dbReference>
<proteinExistence type="predicted"/>